<dbReference type="GeneID" id="8620777"/>
<reference evidence="1 2" key="1">
    <citation type="journal article" date="2005" name="Nature">
        <title>The genome of the social amoeba Dictyostelium discoideum.</title>
        <authorList>
            <consortium name="The Dictyostelium discoideum Sequencing Consortium"/>
            <person name="Eichinger L."/>
            <person name="Pachebat J.A."/>
            <person name="Glockner G."/>
            <person name="Rajandream M.A."/>
            <person name="Sucgang R."/>
            <person name="Berriman M."/>
            <person name="Song J."/>
            <person name="Olsen R."/>
            <person name="Szafranski K."/>
            <person name="Xu Q."/>
            <person name="Tunggal B."/>
            <person name="Kummerfeld S."/>
            <person name="Madera M."/>
            <person name="Konfortov B.A."/>
            <person name="Rivero F."/>
            <person name="Bankier A.T."/>
            <person name="Lehmann R."/>
            <person name="Hamlin N."/>
            <person name="Davies R."/>
            <person name="Gaudet P."/>
            <person name="Fey P."/>
            <person name="Pilcher K."/>
            <person name="Chen G."/>
            <person name="Saunders D."/>
            <person name="Sodergren E."/>
            <person name="Davis P."/>
            <person name="Kerhornou A."/>
            <person name="Nie X."/>
            <person name="Hall N."/>
            <person name="Anjard C."/>
            <person name="Hemphill L."/>
            <person name="Bason N."/>
            <person name="Farbrother P."/>
            <person name="Desany B."/>
            <person name="Just E."/>
            <person name="Morio T."/>
            <person name="Rost R."/>
            <person name="Churcher C."/>
            <person name="Cooper J."/>
            <person name="Haydock S."/>
            <person name="van Driessche N."/>
            <person name="Cronin A."/>
            <person name="Goodhead I."/>
            <person name="Muzny D."/>
            <person name="Mourier T."/>
            <person name="Pain A."/>
            <person name="Lu M."/>
            <person name="Harper D."/>
            <person name="Lindsay R."/>
            <person name="Hauser H."/>
            <person name="James K."/>
            <person name="Quiles M."/>
            <person name="Madan Babu M."/>
            <person name="Saito T."/>
            <person name="Buchrieser C."/>
            <person name="Wardroper A."/>
            <person name="Felder M."/>
            <person name="Thangavelu M."/>
            <person name="Johnson D."/>
            <person name="Knights A."/>
            <person name="Loulseged H."/>
            <person name="Mungall K."/>
            <person name="Oliver K."/>
            <person name="Price C."/>
            <person name="Quail M.A."/>
            <person name="Urushihara H."/>
            <person name="Hernandez J."/>
            <person name="Rabbinowitsch E."/>
            <person name="Steffen D."/>
            <person name="Sanders M."/>
            <person name="Ma J."/>
            <person name="Kohara Y."/>
            <person name="Sharp S."/>
            <person name="Simmonds M."/>
            <person name="Spiegler S."/>
            <person name="Tivey A."/>
            <person name="Sugano S."/>
            <person name="White B."/>
            <person name="Walker D."/>
            <person name="Woodward J."/>
            <person name="Winckler T."/>
            <person name="Tanaka Y."/>
            <person name="Shaulsky G."/>
            <person name="Schleicher M."/>
            <person name="Weinstock G."/>
            <person name="Rosenthal A."/>
            <person name="Cox E.C."/>
            <person name="Chisholm R.L."/>
            <person name="Gibbs R."/>
            <person name="Loomis W.F."/>
            <person name="Platzer M."/>
            <person name="Kay R.R."/>
            <person name="Williams J."/>
            <person name="Dear P.H."/>
            <person name="Noegel A.A."/>
            <person name="Barrell B."/>
            <person name="Kuspa A."/>
        </authorList>
    </citation>
    <scope>NUCLEOTIDE SEQUENCE [LARGE SCALE GENOMIC DNA]</scope>
    <source>
        <strain evidence="1 2">AX4</strain>
    </source>
</reference>
<evidence type="ECO:0000313" key="2">
    <source>
        <dbReference type="Proteomes" id="UP000002195"/>
    </source>
</evidence>
<gene>
    <name evidence="1" type="ORF">DDB_G0276825</name>
</gene>
<dbReference type="InParanoid" id="Q7KWL9"/>
<dbReference type="HOGENOM" id="CLU_2799318_0_0_1"/>
<protein>
    <submittedName>
        <fullName evidence="1">Uncharacterized protein</fullName>
    </submittedName>
</protein>
<dbReference type="PaxDb" id="44689-DDB0168257"/>
<dbReference type="EMBL" id="AAFI02000019">
    <property type="protein sequence ID" value="EAL68914.1"/>
    <property type="molecule type" value="Genomic_DNA"/>
</dbReference>
<keyword evidence="2" id="KW-1185">Reference proteome</keyword>
<evidence type="ECO:0000313" key="1">
    <source>
        <dbReference type="EMBL" id="EAL68914.1"/>
    </source>
</evidence>
<dbReference type="VEuPathDB" id="AmoebaDB:DDB_G0276825"/>
<sequence>MSNKYFTFSGEPDTIVFSQFLVGYKLLYNEHSKSNFFKHLRGDAALLFIGKTTDSNSLDDIINVHRSI</sequence>
<dbReference type="Proteomes" id="UP000002195">
    <property type="component" value="Unassembled WGS sequence"/>
</dbReference>
<dbReference type="KEGG" id="ddi:DDB_G0276825"/>
<proteinExistence type="predicted"/>
<dbReference type="dictyBase" id="DDB_G0276825"/>
<organism evidence="1 2">
    <name type="scientific">Dictyostelium discoideum</name>
    <name type="common">Social amoeba</name>
    <dbReference type="NCBI Taxonomy" id="44689"/>
    <lineage>
        <taxon>Eukaryota</taxon>
        <taxon>Amoebozoa</taxon>
        <taxon>Evosea</taxon>
        <taxon>Eumycetozoa</taxon>
        <taxon>Dictyostelia</taxon>
        <taxon>Dictyosteliales</taxon>
        <taxon>Dictyosteliaceae</taxon>
        <taxon>Dictyostelium</taxon>
    </lineage>
</organism>
<name>Q7KWL9_DICDI</name>
<dbReference type="AlphaFoldDB" id="Q7KWL9"/>
<accession>Q550M1</accession>
<dbReference type="RefSeq" id="XP_642911.1">
    <property type="nucleotide sequence ID" value="XM_637819.1"/>
</dbReference>
<accession>Q7KWL9</accession>
<comment type="caution">
    <text evidence="1">The sequence shown here is derived from an EMBL/GenBank/DDBJ whole genome shotgun (WGS) entry which is preliminary data.</text>
</comment>